<dbReference type="Proteomes" id="UP000243499">
    <property type="component" value="Chromosome 2"/>
</dbReference>
<accession>A0A2T8KPS9</accession>
<organism evidence="1">
    <name type="scientific">Panicum hallii</name>
    <dbReference type="NCBI Taxonomy" id="206008"/>
    <lineage>
        <taxon>Eukaryota</taxon>
        <taxon>Viridiplantae</taxon>
        <taxon>Streptophyta</taxon>
        <taxon>Embryophyta</taxon>
        <taxon>Tracheophyta</taxon>
        <taxon>Spermatophyta</taxon>
        <taxon>Magnoliopsida</taxon>
        <taxon>Liliopsida</taxon>
        <taxon>Poales</taxon>
        <taxon>Poaceae</taxon>
        <taxon>PACMAD clade</taxon>
        <taxon>Panicoideae</taxon>
        <taxon>Panicodae</taxon>
        <taxon>Paniceae</taxon>
        <taxon>Panicinae</taxon>
        <taxon>Panicum</taxon>
        <taxon>Panicum sect. Panicum</taxon>
    </lineage>
</organism>
<sequence length="107" mass="11610">MRRAAARPCSVVVHACPPLGPSSKQTFGLIFFSLDFSSSCFLLDLFGPAPVRRTVAICGRGAQPSTRGRTVDEYFIPSRRTELGGRFPFLTPSSRLPQCAKFGLVSS</sequence>
<name>A0A2T8KPS9_9POAL</name>
<dbReference type="EMBL" id="CM008047">
    <property type="protein sequence ID" value="PVH64183.1"/>
    <property type="molecule type" value="Genomic_DNA"/>
</dbReference>
<proteinExistence type="predicted"/>
<dbReference type="AlphaFoldDB" id="A0A2T8KPS9"/>
<gene>
    <name evidence="1" type="ORF">PAHAL_2G210100</name>
</gene>
<reference evidence="1" key="1">
    <citation type="submission" date="2018-04" db="EMBL/GenBank/DDBJ databases">
        <title>WGS assembly of Panicum hallii.</title>
        <authorList>
            <person name="Lovell J."/>
            <person name="Jenkins J."/>
            <person name="Lowry D."/>
            <person name="Mamidi S."/>
            <person name="Sreedasyam A."/>
            <person name="Weng X."/>
            <person name="Barry K."/>
            <person name="Bonette J."/>
            <person name="Campitelli B."/>
            <person name="Daum C."/>
            <person name="Gordon S."/>
            <person name="Gould B."/>
            <person name="Lipzen A."/>
            <person name="Macqueen A."/>
            <person name="Palacio-Mejia J."/>
            <person name="Plott C."/>
            <person name="Shakirov E."/>
            <person name="Shu S."/>
            <person name="Yoshinaga Y."/>
            <person name="Zane M."/>
            <person name="Rokhsar D."/>
            <person name="Grimwood J."/>
            <person name="Schmutz J."/>
            <person name="Juenger T."/>
        </authorList>
    </citation>
    <scope>NUCLEOTIDE SEQUENCE [LARGE SCALE GENOMIC DNA]</scope>
    <source>
        <strain evidence="1">FIL2</strain>
    </source>
</reference>
<evidence type="ECO:0000313" key="1">
    <source>
        <dbReference type="EMBL" id="PVH64183.1"/>
    </source>
</evidence>
<dbReference type="Gramene" id="PVH64183">
    <property type="protein sequence ID" value="PVH64183"/>
    <property type="gene ID" value="PAHAL_2G210100"/>
</dbReference>
<protein>
    <submittedName>
        <fullName evidence="1">Uncharacterized protein</fullName>
    </submittedName>
</protein>